<evidence type="ECO:0000313" key="2">
    <source>
        <dbReference type="EMBL" id="SPF77307.1"/>
    </source>
</evidence>
<protein>
    <recommendedName>
        <fullName evidence="1">SGNH hydrolase-type esterase domain-containing protein</fullName>
    </recommendedName>
</protein>
<evidence type="ECO:0000259" key="1">
    <source>
        <dbReference type="Pfam" id="PF13472"/>
    </source>
</evidence>
<dbReference type="InterPro" id="IPR036514">
    <property type="entry name" value="SGNH_hydro_sf"/>
</dbReference>
<name>A0A2R8AN51_9RHOB</name>
<feature type="domain" description="SGNH hydrolase-type esterase" evidence="1">
    <location>
        <begin position="53"/>
        <end position="220"/>
    </location>
</feature>
<dbReference type="Gene3D" id="3.40.50.1110">
    <property type="entry name" value="SGNH hydrolase"/>
    <property type="match status" value="1"/>
</dbReference>
<accession>A0A2R8AN51</accession>
<dbReference type="InterPro" id="IPR013830">
    <property type="entry name" value="SGNH_hydro"/>
</dbReference>
<organism evidence="2 3">
    <name type="scientific">Aliiroseovarius pelagivivens</name>
    <dbReference type="NCBI Taxonomy" id="1639690"/>
    <lineage>
        <taxon>Bacteria</taxon>
        <taxon>Pseudomonadati</taxon>
        <taxon>Pseudomonadota</taxon>
        <taxon>Alphaproteobacteria</taxon>
        <taxon>Rhodobacterales</taxon>
        <taxon>Paracoccaceae</taxon>
        <taxon>Aliiroseovarius</taxon>
    </lineage>
</organism>
<dbReference type="Proteomes" id="UP000244911">
    <property type="component" value="Unassembled WGS sequence"/>
</dbReference>
<dbReference type="OrthoDB" id="9804395at2"/>
<sequence length="234" mass="25599">MNWLFENIAKLILSPLLTAQALKVRKTATTLPEPPGHRFGAQGTGPNLSLMIVGDSSASGVGAPHQTEALSGQLVSALGTSYHVRWRLLARTGSTTRTTLPLLKSQKPEQTDIVLVVLGVNDVTSQMPLYRLLACRAELYTLLFEKWGAKRVIATGIPPIDRFPLLPNPLRWVLGLQARRFDHALAEQAASMGVDYMPFDVPLTPEMMAADGFHPGPNAYYLLGRKVAAQILHR</sequence>
<dbReference type="CDD" id="cd01836">
    <property type="entry name" value="FeeA_FeeB_like"/>
    <property type="match status" value="1"/>
</dbReference>
<gene>
    <name evidence="2" type="ORF">ALP8811_02332</name>
</gene>
<dbReference type="AlphaFoldDB" id="A0A2R8AN51"/>
<dbReference type="Pfam" id="PF13472">
    <property type="entry name" value="Lipase_GDSL_2"/>
    <property type="match status" value="1"/>
</dbReference>
<evidence type="ECO:0000313" key="3">
    <source>
        <dbReference type="Proteomes" id="UP000244911"/>
    </source>
</evidence>
<proteinExistence type="predicted"/>
<dbReference type="EMBL" id="OMOI01000001">
    <property type="protein sequence ID" value="SPF77307.1"/>
    <property type="molecule type" value="Genomic_DNA"/>
</dbReference>
<dbReference type="RefSeq" id="WP_108857248.1">
    <property type="nucleotide sequence ID" value="NZ_OMOI01000001.1"/>
</dbReference>
<dbReference type="GO" id="GO:0016788">
    <property type="term" value="F:hydrolase activity, acting on ester bonds"/>
    <property type="evidence" value="ECO:0007669"/>
    <property type="project" value="UniProtKB-ARBA"/>
</dbReference>
<dbReference type="SUPFAM" id="SSF52266">
    <property type="entry name" value="SGNH hydrolase"/>
    <property type="match status" value="1"/>
</dbReference>
<reference evidence="3" key="1">
    <citation type="submission" date="2018-03" db="EMBL/GenBank/DDBJ databases">
        <authorList>
            <person name="Rodrigo-Torres L."/>
            <person name="Arahal R. D."/>
            <person name="Lucena T."/>
        </authorList>
    </citation>
    <scope>NUCLEOTIDE SEQUENCE [LARGE SCALE GENOMIC DNA]</scope>
    <source>
        <strain evidence="3">CECT 8811</strain>
    </source>
</reference>
<keyword evidence="3" id="KW-1185">Reference proteome</keyword>